<feature type="signal peptide" evidence="1">
    <location>
        <begin position="1"/>
        <end position="18"/>
    </location>
</feature>
<dbReference type="EMBL" id="JAQQWI010000001">
    <property type="protein sequence ID" value="KAK8040322.1"/>
    <property type="molecule type" value="Genomic_DNA"/>
</dbReference>
<comment type="caution">
    <text evidence="2">The sequence shown here is derived from an EMBL/GenBank/DDBJ whole genome shotgun (WGS) entry which is preliminary data.</text>
</comment>
<sequence length="67" mass="7266">MRFSILTAIFAAALGVVALDECEHCCSICDAQVGDGIHTHLDIGTCWGNCQSYACGRKCPTERYNPE</sequence>
<organism evidence="2 3">
    <name type="scientific">Apiospora marii</name>
    <dbReference type="NCBI Taxonomy" id="335849"/>
    <lineage>
        <taxon>Eukaryota</taxon>
        <taxon>Fungi</taxon>
        <taxon>Dikarya</taxon>
        <taxon>Ascomycota</taxon>
        <taxon>Pezizomycotina</taxon>
        <taxon>Sordariomycetes</taxon>
        <taxon>Xylariomycetidae</taxon>
        <taxon>Amphisphaeriales</taxon>
        <taxon>Apiosporaceae</taxon>
        <taxon>Apiospora</taxon>
    </lineage>
</organism>
<evidence type="ECO:0000313" key="3">
    <source>
        <dbReference type="Proteomes" id="UP001396898"/>
    </source>
</evidence>
<keyword evidence="3" id="KW-1185">Reference proteome</keyword>
<evidence type="ECO:0008006" key="4">
    <source>
        <dbReference type="Google" id="ProtNLM"/>
    </source>
</evidence>
<evidence type="ECO:0000256" key="1">
    <source>
        <dbReference type="SAM" id="SignalP"/>
    </source>
</evidence>
<name>A0ABR1T173_9PEZI</name>
<protein>
    <recommendedName>
        <fullName evidence="4">4Fe-4S ferredoxin-type domain-containing protein</fullName>
    </recommendedName>
</protein>
<reference evidence="2 3" key="1">
    <citation type="submission" date="2023-01" db="EMBL/GenBank/DDBJ databases">
        <title>Analysis of 21 Apiospora genomes using comparative genomics revels a genus with tremendous synthesis potential of carbohydrate active enzymes and secondary metabolites.</title>
        <authorList>
            <person name="Sorensen T."/>
        </authorList>
    </citation>
    <scope>NUCLEOTIDE SEQUENCE [LARGE SCALE GENOMIC DNA]</scope>
    <source>
        <strain evidence="2 3">CBS 20057</strain>
    </source>
</reference>
<feature type="chain" id="PRO_5045318967" description="4Fe-4S ferredoxin-type domain-containing protein" evidence="1">
    <location>
        <begin position="19"/>
        <end position="67"/>
    </location>
</feature>
<gene>
    <name evidence="2" type="ORF">PG991_000110</name>
</gene>
<accession>A0ABR1T173</accession>
<dbReference type="Proteomes" id="UP001396898">
    <property type="component" value="Unassembled WGS sequence"/>
</dbReference>
<evidence type="ECO:0000313" key="2">
    <source>
        <dbReference type="EMBL" id="KAK8040322.1"/>
    </source>
</evidence>
<proteinExistence type="predicted"/>
<keyword evidence="1" id="KW-0732">Signal</keyword>